<dbReference type="Proteomes" id="UP000586454">
    <property type="component" value="Unassembled WGS sequence"/>
</dbReference>
<evidence type="ECO:0000313" key="3">
    <source>
        <dbReference type="EMBL" id="CAC9930339.1"/>
    </source>
</evidence>
<evidence type="ECO:0000313" key="4">
    <source>
        <dbReference type="Proteomes" id="UP000586454"/>
    </source>
</evidence>
<proteinExistence type="predicted"/>
<feature type="compositionally biased region" description="Acidic residues" evidence="1">
    <location>
        <begin position="128"/>
        <end position="137"/>
    </location>
</feature>
<keyword evidence="4" id="KW-1185">Reference proteome</keyword>
<accession>A0A6V6Y317</accession>
<sequence>MKNDVAKYLLVPGALGLALACPTQGIFAQEAQDLKGPVSNIMVSQPHEEPKLEVRLSSENPAPEPVQKEDTTAENDSATGEKITLTVGEDHVPADGSALTFDELMGDKDKGEKTPNTTGSIENKKSEEQDDKEMEEEDKLKNDRYPHSIDHKYEDSNYNKNFQDHSIEAENDGTYKFKKGEELTEEEIKKEFEKYRKNASSFVKVQEWLPKLKKMDLLGLAENETSQFYKVTLKDGRSIYSAKGFKSYIDKYGNAYVHDLTDDKVYKLDDGYQYSANGFYAPEVKNIYGASSDDIKNTWDDIDNPLYPKIGYNSKVYKTNQSNGAYVKALVDKNGKTYYEFYEGFQDQSAAEQAQNADIEKIKEIMKETPSELMNQWGKNHEKEILDRAYKAALVNSYLVEHEPTMSEELRKDIIDYVYRFGLNFESDESMVSKSEDNGYVNVSPLGYATKNPDGSYKYRYQVSFNSVTSNDKYSSTKLDVYAPTMANNIKFILNGIQEYIENSNGTYSYKNKDVNVELGIVKTNDNAIKKLLETDKKKVESQKESEWNNENHKHEENTFSIPYYNDLGNRTKLDNKVVEFDRQVIFNGDEALIGPAEGEDEIQYDSNYQVVRPETHYRHFRLVNPQQGGPVSFIVEFDIDADQVEKSPNIGLGARILGNLHFSDPTAFHFNSRGDQFDHSSGRPQVDNTGFNDANTDNQKVNQLINKTILDKRSELLATIYNHPELIKPGTFDINGFYGNLGGAPSEYTGDKYRIGLKTGKNLYNYGEFIESGLVKSIHPFKSEDGKLFNNTIKMKMRTYGASSFDIGVQIANGYGRYGDYRVNTRINEDRFIENLMKVTDVKLEKSDNLVSKDLASVYREYNYIDNTERFIKKDPNPYKPGVDDPVPGKEDNKKVDMRYENLTRPEVDFWDPKSEPGNGAKDLLSDNVHFGPAGMGLFIQGIANANSPRGGVDVTPIRCAKQKDGTWKYEYQISLRGLHSSDHGMTAGDYNIVMPNFVKNVEFSLIGNNNDNSGSYAYHKIGYLFEEGKAYDYDDYKDFLSEYEQEVFKNIFKNLKEAGVSSKLSKRDIEQILLSVELNIIYHKNEKLGILDWNPNTGKYISGFEELKTQYEKDLAFLRSIGHDNFTRFGKSLFGAEWELEQAYENARKNIQKQVDEGKKFLTEEEKAQFISPEDVKKFREKYVYSEYKGYDFNKTFGDYGKYTDSKGIRNFVDWKYKDKDKTDPAYKKELKEQLLNGYTNSIKMKLSLDSWTGNGNLYHESNMGDYKDVAGNPLNLITKLGYNYGKLGIEDKVNLSKVDIYNFNSRGSSGVVGLRVTFDVDEDQVVKTPYIPVDVRNAWKAPREDGGPAVFWNEFSEDILHHNNMADRIVHKETGKEISQAEYKALSDGEKANYYETNYYYVEHPEYITREMFDIHGLHTEPSVDVTTYTGKWQNIGEDISPWEDNLRKKTFDYAEAYKLRENHSVTYSLAMNEDFRDIAVVGPCATREKKEIIIKKEWLNFDKNKEVPEEITVVLSNGKDEQRVKLNKKNGYKLVLDVDDPLYDYRVKELEVPGYKNKKTDVNYRFVFKDRKAGNIADVIYQFKDKSLDRAKIPSFEDLVKASKEIAKEDGEKIRVGESYVEENAVLGKTIGDLIKNGYKLGLPLKADENNVVVIENGYIRVPRNLALTTIMDVELTNESIPETPPEEPETPPETPPEEPETPPETPPEEPETPPETPPEEPETPPETPPEEPETPPEEPETPPETPPVTPPEVPKTPPKAPQTGVEGIGSMMALMASSVAGLFVSRKKRKNQ</sequence>
<keyword evidence="2" id="KW-0472">Membrane</keyword>
<protein>
    <submittedName>
        <fullName evidence="3">LPXTG-motif protein cell wall anchor domain protein</fullName>
    </submittedName>
</protein>
<dbReference type="EMBL" id="CAIJCS010000018">
    <property type="protein sequence ID" value="CAC9930339.1"/>
    <property type="molecule type" value="Genomic_DNA"/>
</dbReference>
<feature type="transmembrane region" description="Helical" evidence="2">
    <location>
        <begin position="1772"/>
        <end position="1790"/>
    </location>
</feature>
<feature type="region of interest" description="Disordered" evidence="1">
    <location>
        <begin position="1679"/>
        <end position="1772"/>
    </location>
</feature>
<feature type="compositionally biased region" description="Pro residues" evidence="1">
    <location>
        <begin position="1747"/>
        <end position="1765"/>
    </location>
</feature>
<keyword evidence="2" id="KW-1133">Transmembrane helix</keyword>
<dbReference type="RefSeq" id="WP_180499655.1">
    <property type="nucleotide sequence ID" value="NZ_CAIJCS010000018.1"/>
</dbReference>
<keyword evidence="2" id="KW-0812">Transmembrane</keyword>
<feature type="region of interest" description="Disordered" evidence="1">
    <location>
        <begin position="44"/>
        <end position="78"/>
    </location>
</feature>
<dbReference type="PROSITE" id="PS51257">
    <property type="entry name" value="PROKAR_LIPOPROTEIN"/>
    <property type="match status" value="1"/>
</dbReference>
<feature type="compositionally biased region" description="Acidic residues" evidence="1">
    <location>
        <begin position="1689"/>
        <end position="1746"/>
    </location>
</feature>
<gene>
    <name evidence="3" type="ORF">PEPNEM18_00884</name>
</gene>
<reference evidence="3 4" key="1">
    <citation type="submission" date="2020-06" db="EMBL/GenBank/DDBJ databases">
        <authorList>
            <person name="Criscuolo A."/>
        </authorList>
    </citation>
    <scope>NUCLEOTIDE SEQUENCE [LARGE SCALE GENOMIC DNA]</scope>
    <source>
        <strain evidence="3">1804121828</strain>
    </source>
</reference>
<feature type="compositionally biased region" description="Basic and acidic residues" evidence="1">
    <location>
        <begin position="46"/>
        <end position="56"/>
    </location>
</feature>
<name>A0A6V6Y317_9FIRM</name>
<comment type="caution">
    <text evidence="3">The sequence shown here is derived from an EMBL/GenBank/DDBJ whole genome shotgun (WGS) entry which is preliminary data.</text>
</comment>
<evidence type="ECO:0000256" key="2">
    <source>
        <dbReference type="SAM" id="Phobius"/>
    </source>
</evidence>
<evidence type="ECO:0000256" key="1">
    <source>
        <dbReference type="SAM" id="MobiDB-lite"/>
    </source>
</evidence>
<feature type="region of interest" description="Disordered" evidence="1">
    <location>
        <begin position="102"/>
        <end position="140"/>
    </location>
</feature>
<organism evidence="3 4">
    <name type="scientific">Aedoeadaptatus nemausensis</name>
    <dbReference type="NCBI Taxonomy" id="2582829"/>
    <lineage>
        <taxon>Bacteria</taxon>
        <taxon>Bacillati</taxon>
        <taxon>Bacillota</taxon>
        <taxon>Tissierellia</taxon>
        <taxon>Tissierellales</taxon>
        <taxon>Peptoniphilaceae</taxon>
        <taxon>Aedoeadaptatus</taxon>
    </lineage>
</organism>